<dbReference type="Gene3D" id="3.90.120.10">
    <property type="entry name" value="DNA Methylase, subunit A, domain 2"/>
    <property type="match status" value="1"/>
</dbReference>
<gene>
    <name evidence="11" type="ORF">BMF94_4493</name>
</gene>
<dbReference type="GO" id="GO:0003677">
    <property type="term" value="F:DNA binding"/>
    <property type="evidence" value="ECO:0007669"/>
    <property type="project" value="UniProtKB-KW"/>
</dbReference>
<keyword evidence="5 8" id="KW-0949">S-adenosyl-L-methionine</keyword>
<dbReference type="Pfam" id="PF00145">
    <property type="entry name" value="DNA_methylase"/>
    <property type="match status" value="1"/>
</dbReference>
<dbReference type="Gene3D" id="3.40.50.150">
    <property type="entry name" value="Vaccinia Virus protein VP39"/>
    <property type="match status" value="1"/>
</dbReference>
<keyword evidence="3 8" id="KW-0489">Methyltransferase</keyword>
<dbReference type="InterPro" id="IPR001525">
    <property type="entry name" value="C5_MeTfrase"/>
</dbReference>
<dbReference type="SUPFAM" id="SSF53335">
    <property type="entry name" value="S-adenosyl-L-methionine-dependent methyltransferases"/>
    <property type="match status" value="1"/>
</dbReference>
<feature type="region of interest" description="Disordered" evidence="9">
    <location>
        <begin position="1700"/>
        <end position="1737"/>
    </location>
</feature>
<reference evidence="11 12" key="1">
    <citation type="journal article" date="2018" name="Front. Microbiol.">
        <title>Prospects for Fungal Bioremediation of Acidic Radioactive Waste Sites: Characterization and Genome Sequence of Rhodotorula taiwanensis MD1149.</title>
        <authorList>
            <person name="Tkavc R."/>
            <person name="Matrosova V.Y."/>
            <person name="Grichenko O.E."/>
            <person name="Gostincar C."/>
            <person name="Volpe R.P."/>
            <person name="Klimenkova P."/>
            <person name="Gaidamakova E.K."/>
            <person name="Zhou C.E."/>
            <person name="Stewart B.J."/>
            <person name="Lyman M.G."/>
            <person name="Malfatti S.A."/>
            <person name="Rubinfeld B."/>
            <person name="Courtot M."/>
            <person name="Singh J."/>
            <person name="Dalgard C.L."/>
            <person name="Hamilton T."/>
            <person name="Frey K.G."/>
            <person name="Gunde-Cimerman N."/>
            <person name="Dugan L."/>
            <person name="Daly M.J."/>
        </authorList>
    </citation>
    <scope>NUCLEOTIDE SEQUENCE [LARGE SCALE GENOMIC DNA]</scope>
    <source>
        <strain evidence="11 12">MD1149</strain>
    </source>
</reference>
<feature type="compositionally biased region" description="Acidic residues" evidence="9">
    <location>
        <begin position="1781"/>
        <end position="1790"/>
    </location>
</feature>
<dbReference type="InterPro" id="IPR029063">
    <property type="entry name" value="SAM-dependent_MTases_sf"/>
</dbReference>
<protein>
    <recommendedName>
        <fullName evidence="2">DNA (cytosine-5-)-methyltransferase</fullName>
        <ecNumber evidence="2">2.1.1.37</ecNumber>
    </recommendedName>
</protein>
<dbReference type="Gene3D" id="2.30.30.490">
    <property type="match status" value="1"/>
</dbReference>
<dbReference type="PROSITE" id="PS51679">
    <property type="entry name" value="SAM_MT_C5"/>
    <property type="match status" value="1"/>
</dbReference>
<dbReference type="EC" id="2.1.1.37" evidence="2"/>
<feature type="compositionally biased region" description="Low complexity" evidence="9">
    <location>
        <begin position="476"/>
        <end position="485"/>
    </location>
</feature>
<dbReference type="SMART" id="SM00439">
    <property type="entry name" value="BAH"/>
    <property type="match status" value="1"/>
</dbReference>
<comment type="subcellular location">
    <subcellularLocation>
        <location evidence="1">Nucleus</location>
    </subcellularLocation>
</comment>
<feature type="compositionally biased region" description="Acidic residues" evidence="9">
    <location>
        <begin position="213"/>
        <end position="222"/>
    </location>
</feature>
<evidence type="ECO:0000259" key="10">
    <source>
        <dbReference type="PROSITE" id="PS51038"/>
    </source>
</evidence>
<evidence type="ECO:0000256" key="5">
    <source>
        <dbReference type="ARBA" id="ARBA00022691"/>
    </source>
</evidence>
<dbReference type="GO" id="GO:0003886">
    <property type="term" value="F:DNA (cytosine-5-)-methyltransferase activity"/>
    <property type="evidence" value="ECO:0007669"/>
    <property type="project" value="UniProtKB-EC"/>
</dbReference>
<feature type="region of interest" description="Disordered" evidence="9">
    <location>
        <begin position="860"/>
        <end position="892"/>
    </location>
</feature>
<comment type="similarity">
    <text evidence="8">Belongs to the class I-like SAM-binding methyltransferase superfamily. C5-methyltransferase family.</text>
</comment>
<organism evidence="11 12">
    <name type="scientific">Rhodotorula taiwanensis</name>
    <dbReference type="NCBI Taxonomy" id="741276"/>
    <lineage>
        <taxon>Eukaryota</taxon>
        <taxon>Fungi</taxon>
        <taxon>Dikarya</taxon>
        <taxon>Basidiomycota</taxon>
        <taxon>Pucciniomycotina</taxon>
        <taxon>Microbotryomycetes</taxon>
        <taxon>Sporidiobolales</taxon>
        <taxon>Sporidiobolaceae</taxon>
        <taxon>Rhodotorula</taxon>
    </lineage>
</organism>
<evidence type="ECO:0000313" key="11">
    <source>
        <dbReference type="EMBL" id="POY72664.1"/>
    </source>
</evidence>
<dbReference type="PANTHER" id="PTHR10629:SF52">
    <property type="entry name" value="DNA (CYTOSINE-5)-METHYLTRANSFERASE 1"/>
    <property type="match status" value="1"/>
</dbReference>
<feature type="compositionally biased region" description="Basic residues" evidence="9">
    <location>
        <begin position="367"/>
        <end position="377"/>
    </location>
</feature>
<keyword evidence="4 8" id="KW-0808">Transferase</keyword>
<dbReference type="GO" id="GO:0032259">
    <property type="term" value="P:methylation"/>
    <property type="evidence" value="ECO:0007669"/>
    <property type="project" value="UniProtKB-KW"/>
</dbReference>
<feature type="compositionally biased region" description="Acidic residues" evidence="9">
    <location>
        <begin position="1816"/>
        <end position="1825"/>
    </location>
</feature>
<dbReference type="GO" id="GO:0005634">
    <property type="term" value="C:nucleus"/>
    <property type="evidence" value="ECO:0007669"/>
    <property type="project" value="UniProtKB-SubCell"/>
</dbReference>
<feature type="compositionally biased region" description="Low complexity" evidence="9">
    <location>
        <begin position="1"/>
        <end position="17"/>
    </location>
</feature>
<evidence type="ECO:0000256" key="7">
    <source>
        <dbReference type="ARBA" id="ARBA00023242"/>
    </source>
</evidence>
<evidence type="ECO:0000256" key="4">
    <source>
        <dbReference type="ARBA" id="ARBA00022679"/>
    </source>
</evidence>
<dbReference type="OrthoDB" id="5376140at2759"/>
<dbReference type="InterPro" id="IPR043151">
    <property type="entry name" value="BAH_sf"/>
</dbReference>
<name>A0A2S5B7A6_9BASI</name>
<dbReference type="GO" id="GO:0044027">
    <property type="term" value="P:negative regulation of gene expression via chromosomal CpG island methylation"/>
    <property type="evidence" value="ECO:0007669"/>
    <property type="project" value="TreeGrafter"/>
</dbReference>
<dbReference type="GO" id="GO:0003682">
    <property type="term" value="F:chromatin binding"/>
    <property type="evidence" value="ECO:0007669"/>
    <property type="project" value="InterPro"/>
</dbReference>
<accession>A0A2S5B7A6</accession>
<keyword evidence="7" id="KW-0539">Nucleus</keyword>
<evidence type="ECO:0000256" key="6">
    <source>
        <dbReference type="ARBA" id="ARBA00023125"/>
    </source>
</evidence>
<evidence type="ECO:0000256" key="2">
    <source>
        <dbReference type="ARBA" id="ARBA00011975"/>
    </source>
</evidence>
<feature type="region of interest" description="Disordered" evidence="9">
    <location>
        <begin position="295"/>
        <end position="423"/>
    </location>
</feature>
<feature type="active site" evidence="8">
    <location>
        <position position="1307"/>
    </location>
</feature>
<comment type="caution">
    <text evidence="11">The sequence shown here is derived from an EMBL/GenBank/DDBJ whole genome shotgun (WGS) entry which is preliminary data.</text>
</comment>
<evidence type="ECO:0000256" key="8">
    <source>
        <dbReference type="PROSITE-ProRule" id="PRU01016"/>
    </source>
</evidence>
<feature type="region of interest" description="Disordered" evidence="9">
    <location>
        <begin position="1"/>
        <end position="23"/>
    </location>
</feature>
<dbReference type="PROSITE" id="PS51038">
    <property type="entry name" value="BAH"/>
    <property type="match status" value="1"/>
</dbReference>
<dbReference type="STRING" id="741276.A0A2S5B7A6"/>
<dbReference type="InterPro" id="IPR050390">
    <property type="entry name" value="C5-Methyltransferase"/>
</dbReference>
<feature type="region of interest" description="Disordered" evidence="9">
    <location>
        <begin position="476"/>
        <end position="505"/>
    </location>
</feature>
<keyword evidence="12" id="KW-1185">Reference proteome</keyword>
<keyword evidence="6" id="KW-0238">DNA-binding</keyword>
<dbReference type="EMBL" id="PJQD01000048">
    <property type="protein sequence ID" value="POY72664.1"/>
    <property type="molecule type" value="Genomic_DNA"/>
</dbReference>
<dbReference type="Proteomes" id="UP000237144">
    <property type="component" value="Unassembled WGS sequence"/>
</dbReference>
<dbReference type="PANTHER" id="PTHR10629">
    <property type="entry name" value="CYTOSINE-SPECIFIC METHYLTRANSFERASE"/>
    <property type="match status" value="1"/>
</dbReference>
<feature type="compositionally biased region" description="Basic and acidic residues" evidence="9">
    <location>
        <begin position="391"/>
        <end position="409"/>
    </location>
</feature>
<dbReference type="InterPro" id="IPR001025">
    <property type="entry name" value="BAH_dom"/>
</dbReference>
<sequence length="1825" mass="200771">MSHQTGGAPQNATATATAPPPPPIVLNKLSLDEFRQLQHKYAVLFHKGGRDPKRIAEGQPYQERGFDAIAQEAVNELWDELFEQRERPFPDDHLKKLQEIVYIERTVNYHSSTTRYKGDKFLVHRHPDDILGAPELHIPVGYCAPRCEIDLDDEGEDVEHDRSGARRNLWLRQFEVELSASGLRELEDGGISPLDLWELPRGDHRLQFHPQYDGDDDDSDVEEGPRHASSGIDGPSGEGDEAIGQGGMQEDDDFLEYKTPPPAAQQLAILAAEAGSRNDLSPAPEQLDARQAIGGSDFEGDAEREESYGGGADIDFYFDSDIEVERDLGIGTSTNPPPPPGPASPGSASPSPLHEPEPELQDVAPAQKKRIIRKQKAKAVTSAAEDGSGEMGDKKGKGGEREMGEHMPPVKDLAPLKKTTTRSAPANMAYRPRTQGKRGRTSNKVYAPRTSYAKVQLTRSANCFSEDRLAAAFPAAAKSSKPSEAQIRGKNQQHGWVEPDSDGDEDEFATGAGEYKHFLLSSFRVLRTKEVKQDDVRTAVITNTPVDLMEVVMRARRDLVVVGHASPMASASECDDQGPDPAAADLEVHLFGYEIRGTKVTADGIVIETSSRKYRLTTAASRPFAAGRPNHCEHSSKAVPCPARLAASYGVPFEAQTQISRRVLNLFVFARSRSIRGNHTKPRASEDEVEEAVADVARGIKDELAIARNAGDDSWQRRLSPYWRIPIEQLSFDECQDGHSLFYLLPNIPFILPDIYRKIAPHFSPNSFHTDDAERQDELTRIAEEEKAALLSRCFATIEEDENYEVSDMVELLGKPQKGFKSTQTDRDGDRSVIEVYSQARVNQIIYEIGEVVLVRPTTRPLGPSHHRDGSESIAGSSDDGEDSDSASIVPHRDLTEDVDDRLWIARIQYFWAADRDDDMHVYVHLQWFARGNAVPSVGDYLDSRQLVLLDRCDDSPAGPILAKLELVFPAIGEQPPSDKFYCLTQYSCDDGSYKDVTSARPAGSLCDIERLFPCQSCETNLDYLAGTGEAEVEGAPRPAIALRLDDGFRLSGVDYHPDDFVYLLPSRTAAIAADDPRVLPPFDLAQFVGIHDDMTDERGELTLRLHKVERVSHDALGSERLVDLTGREIYSAATDVAGKFVVCPSPDEDNIEAFVARLEMASEHAFWTRSASFPRCGRCQLEFEQVQALKAKLGQAMEKSARARSGKTSQHVELAHLAVYAGGGLLDHGLEKGCSLVRVRHAVEHHGPALSCLRSNALHSLSSYEDAASNLIQRLYYRLADPDGQEEQDDLPPPGGVFSIAGGSPCQGFSHANRYKQADDPRTFEPFVFLNYVAIYRPLVALFENVAAFTTHALPEAGSKPGSFFKLFVAVLLELGYQLRWSIVDAAGFGVPQHRRRVVVQIAARGVPLPEAPEPSHSLRRAVQPVDHRLLTDRITRPANKTAVNWAPHAPVSVKDAWSDLPAFSVHEMQAGSRKFGFGWNATQPPPYATPAHSTYQRAMRLEIPPDPTGELTYNSGVTFHLCHSLSDVVVARIKALKPRDDQKGEGGHLDMKGLVCYPVPPPWVAAKKSKLARWWRRLRPQSILAPLRTKLNIDGASHGERIHYSQARPPTLREFLRAMGVPDWYELNFPSDVLDENLEESMRIIGNGVPVPLARAFGAAFFDVLAPIADAWTGDDNVWSDLWHKINGQLASRAIDSVDMRDSSTRSPSPAAQGPPAPPLAAPRPLPRHGGSSGYMYATTSTPFAAVEAEAGAVKSNKGPVARPSGAGPARRPTGYDPTETDSDDDIEIIARPSKRPASSEGTPAKQYSPDVIELSDSDTDVD</sequence>
<evidence type="ECO:0000256" key="1">
    <source>
        <dbReference type="ARBA" id="ARBA00004123"/>
    </source>
</evidence>
<evidence type="ECO:0000256" key="3">
    <source>
        <dbReference type="ARBA" id="ARBA00022603"/>
    </source>
</evidence>
<evidence type="ECO:0000313" key="12">
    <source>
        <dbReference type="Proteomes" id="UP000237144"/>
    </source>
</evidence>
<feature type="region of interest" description="Disordered" evidence="9">
    <location>
        <begin position="1755"/>
        <end position="1825"/>
    </location>
</feature>
<evidence type="ECO:0000256" key="9">
    <source>
        <dbReference type="SAM" id="MobiDB-lite"/>
    </source>
</evidence>
<feature type="compositionally biased region" description="Pro residues" evidence="9">
    <location>
        <begin position="1715"/>
        <end position="1727"/>
    </location>
</feature>
<feature type="domain" description="BAH" evidence="10">
    <location>
        <begin position="879"/>
        <end position="998"/>
    </location>
</feature>
<proteinExistence type="inferred from homology"/>
<feature type="region of interest" description="Disordered" evidence="9">
    <location>
        <begin position="207"/>
        <end position="258"/>
    </location>
</feature>